<dbReference type="Pfam" id="PF01177">
    <property type="entry name" value="Asp_Glu_race"/>
    <property type="match status" value="1"/>
</dbReference>
<dbReference type="GO" id="GO:0047661">
    <property type="term" value="F:amino-acid racemase activity"/>
    <property type="evidence" value="ECO:0007669"/>
    <property type="project" value="InterPro"/>
</dbReference>
<evidence type="ECO:0008006" key="4">
    <source>
        <dbReference type="Google" id="ProtNLM"/>
    </source>
</evidence>
<dbReference type="InterPro" id="IPR052186">
    <property type="entry name" value="Hydantoin_racemase-like"/>
</dbReference>
<gene>
    <name evidence="2" type="ORF">RRH01S_03_01270</name>
</gene>
<dbReference type="InterPro" id="IPR053714">
    <property type="entry name" value="Iso_Racemase_Enz_sf"/>
</dbReference>
<dbReference type="Gene3D" id="3.40.50.12500">
    <property type="match status" value="1"/>
</dbReference>
<accession>A0AA87PY95</accession>
<dbReference type="InterPro" id="IPR015942">
    <property type="entry name" value="Asp/Glu/hydantoin_racemase"/>
</dbReference>
<evidence type="ECO:0000313" key="2">
    <source>
        <dbReference type="EMBL" id="GAJ92058.1"/>
    </source>
</evidence>
<name>A0AA87PY95_RHIRH</name>
<dbReference type="Proteomes" id="UP000026941">
    <property type="component" value="Unassembled WGS sequence"/>
</dbReference>
<dbReference type="PANTHER" id="PTHR28047:SF5">
    <property type="entry name" value="PROTEIN DCG1"/>
    <property type="match status" value="1"/>
</dbReference>
<comment type="similarity">
    <text evidence="1">Belongs to the HyuE racemase family.</text>
</comment>
<dbReference type="GeneID" id="86851016"/>
<sequence>MLVQHAQDTTKHIVLINPNTSAATTAMMTDIARSVLPADVTIEGVTATSGVPMILDDNQLAAAAAGVVKMGLVAARFCDGIIVSAFGDPGIQQLRDLTKVPVVGICEASMLEASAHGRRFGIATVTPNLVNGFARKADGLGLGQLFTGTRLTNGDPQKLAADPERLQAELAFAVEQAFELDGAEAVIIGGGPLGQAAVELGRRFSRPVIAPITAAVASLLLQIKATSPASNPSS</sequence>
<dbReference type="PANTHER" id="PTHR28047">
    <property type="entry name" value="PROTEIN DCG1"/>
    <property type="match status" value="1"/>
</dbReference>
<evidence type="ECO:0000256" key="1">
    <source>
        <dbReference type="ARBA" id="ARBA00038414"/>
    </source>
</evidence>
<dbReference type="AlphaFoldDB" id="A0AA87PY95"/>
<organism evidence="2 3">
    <name type="scientific">Rhizobium rhizogenes NBRC 13257</name>
    <dbReference type="NCBI Taxonomy" id="1220581"/>
    <lineage>
        <taxon>Bacteria</taxon>
        <taxon>Pseudomonadati</taxon>
        <taxon>Pseudomonadota</taxon>
        <taxon>Alphaproteobacteria</taxon>
        <taxon>Hyphomicrobiales</taxon>
        <taxon>Rhizobiaceae</taxon>
        <taxon>Rhizobium/Agrobacterium group</taxon>
        <taxon>Rhizobium</taxon>
    </lineage>
</organism>
<dbReference type="RefSeq" id="WP_007688922.1">
    <property type="nucleotide sequence ID" value="NZ_BAYX01000003.1"/>
</dbReference>
<evidence type="ECO:0000313" key="3">
    <source>
        <dbReference type="Proteomes" id="UP000026941"/>
    </source>
</evidence>
<protein>
    <recommendedName>
        <fullName evidence="4">Hydantoin racemase</fullName>
    </recommendedName>
</protein>
<proteinExistence type="inferred from homology"/>
<comment type="caution">
    <text evidence="2">The sequence shown here is derived from an EMBL/GenBank/DDBJ whole genome shotgun (WGS) entry which is preliminary data.</text>
</comment>
<reference evidence="2 3" key="1">
    <citation type="submission" date="2014-05" db="EMBL/GenBank/DDBJ databases">
        <title>Whole genome shotgun sequence of Rhizobium rhizogenes NBRC 13257.</title>
        <authorList>
            <person name="Katano-Makiyama Y."/>
            <person name="Hosoyama A."/>
            <person name="Hashimoto M."/>
            <person name="Hosoyama Y."/>
            <person name="Noguchi M."/>
            <person name="Tsuchikane K."/>
            <person name="Kimura A."/>
            <person name="Ohji S."/>
            <person name="Ichikawa N."/>
            <person name="Yamazoe A."/>
            <person name="Fujita N."/>
        </authorList>
    </citation>
    <scope>NUCLEOTIDE SEQUENCE [LARGE SCALE GENOMIC DNA]</scope>
    <source>
        <strain evidence="2 3">NBRC 13257</strain>
    </source>
</reference>
<dbReference type="EMBL" id="BAYX01000003">
    <property type="protein sequence ID" value="GAJ92058.1"/>
    <property type="molecule type" value="Genomic_DNA"/>
</dbReference>